<keyword evidence="1" id="KW-0732">Signal</keyword>
<dbReference type="EMBL" id="JBHRXP010000001">
    <property type="protein sequence ID" value="MFC3579304.1"/>
    <property type="molecule type" value="Genomic_DNA"/>
</dbReference>
<evidence type="ECO:0000256" key="1">
    <source>
        <dbReference type="SAM" id="SignalP"/>
    </source>
</evidence>
<reference evidence="3" key="1">
    <citation type="journal article" date="2019" name="Int. J. Syst. Evol. Microbiol.">
        <title>The Global Catalogue of Microorganisms (GCM) 10K type strain sequencing project: providing services to taxonomists for standard genome sequencing and annotation.</title>
        <authorList>
            <consortium name="The Broad Institute Genomics Platform"/>
            <consortium name="The Broad Institute Genome Sequencing Center for Infectious Disease"/>
            <person name="Wu L."/>
            <person name="Ma J."/>
        </authorList>
    </citation>
    <scope>NUCLEOTIDE SEQUENCE [LARGE SCALE GENOMIC DNA]</scope>
    <source>
        <strain evidence="3">KCTC 42739</strain>
    </source>
</reference>
<name>A0ABV7STG7_9SPHN</name>
<feature type="chain" id="PRO_5047381279" description="DUF3108 domain-containing protein" evidence="1">
    <location>
        <begin position="26"/>
        <end position="231"/>
    </location>
</feature>
<comment type="caution">
    <text evidence="2">The sequence shown here is derived from an EMBL/GenBank/DDBJ whole genome shotgun (WGS) entry which is preliminary data.</text>
</comment>
<evidence type="ECO:0000313" key="2">
    <source>
        <dbReference type="EMBL" id="MFC3579304.1"/>
    </source>
</evidence>
<dbReference type="Proteomes" id="UP001595713">
    <property type="component" value="Unassembled WGS sequence"/>
</dbReference>
<gene>
    <name evidence="2" type="ORF">ACFONA_03940</name>
</gene>
<dbReference type="RefSeq" id="WP_261295269.1">
    <property type="nucleotide sequence ID" value="NZ_JANQBK010000014.1"/>
</dbReference>
<feature type="signal peptide" evidence="1">
    <location>
        <begin position="1"/>
        <end position="25"/>
    </location>
</feature>
<sequence length="231" mass="25106">MQRKFECIVRGSASALLTLCTPAIAQLPSNSVPVFITDQRVLVGRYHYEEKSDNFKIDVHLNADHTALYRITTGPTDSDFIKAEGFWTVEGDVIHIHNRPSPARLDSSGSPTLDPTVAISVIATNADGTPAEGLGVTWPDASGLYAMSDGRHANRAAEKVPRTKVSIVRLADRTVLATFDFDPRTANSFRFTYHPSDVEPFDIPAIALDSRAQTLEVEVGTASAKLQRVAG</sequence>
<keyword evidence="3" id="KW-1185">Reference proteome</keyword>
<accession>A0ABV7STG7</accession>
<evidence type="ECO:0000313" key="3">
    <source>
        <dbReference type="Proteomes" id="UP001595713"/>
    </source>
</evidence>
<protein>
    <recommendedName>
        <fullName evidence="4">DUF3108 domain-containing protein</fullName>
    </recommendedName>
</protein>
<proteinExistence type="predicted"/>
<organism evidence="2 3">
    <name type="scientific">Sphingomonas hylomeconis</name>
    <dbReference type="NCBI Taxonomy" id="1395958"/>
    <lineage>
        <taxon>Bacteria</taxon>
        <taxon>Pseudomonadati</taxon>
        <taxon>Pseudomonadota</taxon>
        <taxon>Alphaproteobacteria</taxon>
        <taxon>Sphingomonadales</taxon>
        <taxon>Sphingomonadaceae</taxon>
        <taxon>Sphingomonas</taxon>
    </lineage>
</organism>
<evidence type="ECO:0008006" key="4">
    <source>
        <dbReference type="Google" id="ProtNLM"/>
    </source>
</evidence>